<protein>
    <submittedName>
        <fullName evidence="1">Uncharacterized protein</fullName>
    </submittedName>
</protein>
<organism evidence="1 2">
    <name type="scientific">Cellulomonas fulva</name>
    <dbReference type="NCBI Taxonomy" id="2835530"/>
    <lineage>
        <taxon>Bacteria</taxon>
        <taxon>Bacillati</taxon>
        <taxon>Actinomycetota</taxon>
        <taxon>Actinomycetes</taxon>
        <taxon>Micrococcales</taxon>
        <taxon>Cellulomonadaceae</taxon>
        <taxon>Cellulomonas</taxon>
    </lineage>
</organism>
<reference evidence="1 2" key="1">
    <citation type="submission" date="2021-05" db="EMBL/GenBank/DDBJ databases">
        <title>Description of Cellulomonas sp. DKR-3 sp. nov.</title>
        <authorList>
            <person name="Dahal R.H."/>
            <person name="Chaudhary D.K."/>
        </authorList>
    </citation>
    <scope>NUCLEOTIDE SEQUENCE [LARGE SCALE GENOMIC DNA]</scope>
    <source>
        <strain evidence="1 2">DKR-3</strain>
    </source>
</reference>
<sequence>MAQDDQKAGRRHRALTAQERVQFEALRTKLAPGGEYAVKAAKRVAAREARSAAIIKLIDGKA</sequence>
<evidence type="ECO:0000313" key="1">
    <source>
        <dbReference type="EMBL" id="MBT0995483.1"/>
    </source>
</evidence>
<dbReference type="Proteomes" id="UP000722125">
    <property type="component" value="Unassembled WGS sequence"/>
</dbReference>
<accession>A0ABS5U258</accession>
<keyword evidence="2" id="KW-1185">Reference proteome</keyword>
<proteinExistence type="predicted"/>
<comment type="caution">
    <text evidence="1">The sequence shown here is derived from an EMBL/GenBank/DDBJ whole genome shotgun (WGS) entry which is preliminary data.</text>
</comment>
<name>A0ABS5U258_9CELL</name>
<dbReference type="RefSeq" id="WP_214352473.1">
    <property type="nucleotide sequence ID" value="NZ_JAHBOH010000002.1"/>
</dbReference>
<dbReference type="EMBL" id="JAHBOH010000002">
    <property type="protein sequence ID" value="MBT0995483.1"/>
    <property type="molecule type" value="Genomic_DNA"/>
</dbReference>
<evidence type="ECO:0000313" key="2">
    <source>
        <dbReference type="Proteomes" id="UP000722125"/>
    </source>
</evidence>
<gene>
    <name evidence="1" type="ORF">KIN34_14445</name>
</gene>